<feature type="transmembrane region" description="Helical" evidence="1">
    <location>
        <begin position="12"/>
        <end position="30"/>
    </location>
</feature>
<keyword evidence="3" id="KW-1185">Reference proteome</keyword>
<feature type="transmembrane region" description="Helical" evidence="1">
    <location>
        <begin position="194"/>
        <end position="219"/>
    </location>
</feature>
<dbReference type="AlphaFoldDB" id="I4C2U4"/>
<sequence>MIKHKGAFIKGLLLAVTFFIVLAVMFMPLFDGKNALEAADNLFNSISKGSTDYIPDLVKKNQAFMGNQVDLNLKLKDAAMAQNAQKLLASADAKATQEATQVALSGDLGKILGSILNDSQAMFHNKDADLEKKYGIPGKQALLVWWNVLKEMDKDLKRKNKFKEAAFVDTVIKRGVEVAYNFFQIAPQTAASRMGILVFSLIFYVVYTLWWGIAVMYLFDGFGLEMKAGAKKEM</sequence>
<dbReference type="RefSeq" id="WP_014809038.1">
    <property type="nucleotide sequence ID" value="NC_018025.1"/>
</dbReference>
<dbReference type="EMBL" id="CP003360">
    <property type="protein sequence ID" value="AFM23885.1"/>
    <property type="molecule type" value="Genomic_DNA"/>
</dbReference>
<dbReference type="Proteomes" id="UP000006055">
    <property type="component" value="Chromosome"/>
</dbReference>
<proteinExistence type="predicted"/>
<evidence type="ECO:0000313" key="2">
    <source>
        <dbReference type="EMBL" id="AFM23885.1"/>
    </source>
</evidence>
<dbReference type="OrthoDB" id="9779692at2"/>
<keyword evidence="1" id="KW-1133">Transmembrane helix</keyword>
<evidence type="ECO:0000313" key="3">
    <source>
        <dbReference type="Proteomes" id="UP000006055"/>
    </source>
</evidence>
<name>I4C2U4_DESTA</name>
<dbReference type="KEGG" id="dti:Desti_1172"/>
<gene>
    <name evidence="2" type="ordered locus">Desti_1172</name>
</gene>
<keyword evidence="1" id="KW-0812">Transmembrane</keyword>
<reference evidence="3" key="1">
    <citation type="submission" date="2012-06" db="EMBL/GenBank/DDBJ databases">
        <title>Complete sequence of chromosome of Desulfomonile tiedjei DSM 6799.</title>
        <authorList>
            <person name="Lucas S."/>
            <person name="Copeland A."/>
            <person name="Lapidus A."/>
            <person name="Glavina del Rio T."/>
            <person name="Dalin E."/>
            <person name="Tice H."/>
            <person name="Bruce D."/>
            <person name="Goodwin L."/>
            <person name="Pitluck S."/>
            <person name="Peters L."/>
            <person name="Ovchinnikova G."/>
            <person name="Zeytun A."/>
            <person name="Lu M."/>
            <person name="Kyrpides N."/>
            <person name="Mavromatis K."/>
            <person name="Ivanova N."/>
            <person name="Brettin T."/>
            <person name="Detter J.C."/>
            <person name="Han C."/>
            <person name="Larimer F."/>
            <person name="Land M."/>
            <person name="Hauser L."/>
            <person name="Markowitz V."/>
            <person name="Cheng J.-F."/>
            <person name="Hugenholtz P."/>
            <person name="Woyke T."/>
            <person name="Wu D."/>
            <person name="Spring S."/>
            <person name="Schroeder M."/>
            <person name="Brambilla E."/>
            <person name="Klenk H.-P."/>
            <person name="Eisen J.A."/>
        </authorList>
    </citation>
    <scope>NUCLEOTIDE SEQUENCE [LARGE SCALE GENOMIC DNA]</scope>
    <source>
        <strain evidence="3">ATCC 49306 / DSM 6799 / DCB-1</strain>
    </source>
</reference>
<dbReference type="eggNOG" id="ENOG5030F9Z">
    <property type="taxonomic scope" value="Bacteria"/>
</dbReference>
<accession>I4C2U4</accession>
<dbReference type="STRING" id="706587.Desti_1172"/>
<organism evidence="2 3">
    <name type="scientific">Desulfomonile tiedjei (strain ATCC 49306 / DSM 6799 / DCB-1)</name>
    <dbReference type="NCBI Taxonomy" id="706587"/>
    <lineage>
        <taxon>Bacteria</taxon>
        <taxon>Pseudomonadati</taxon>
        <taxon>Thermodesulfobacteriota</taxon>
        <taxon>Desulfomonilia</taxon>
        <taxon>Desulfomonilales</taxon>
        <taxon>Desulfomonilaceae</taxon>
        <taxon>Desulfomonile</taxon>
    </lineage>
</organism>
<dbReference type="PATRIC" id="fig|706587.4.peg.1336"/>
<dbReference type="HOGENOM" id="CLU_1132158_0_0_7"/>
<evidence type="ECO:0000256" key="1">
    <source>
        <dbReference type="SAM" id="Phobius"/>
    </source>
</evidence>
<protein>
    <submittedName>
        <fullName evidence="2">Uncharacterized protein</fullName>
    </submittedName>
</protein>
<keyword evidence="1" id="KW-0472">Membrane</keyword>